<evidence type="ECO:0000313" key="2">
    <source>
        <dbReference type="EMBL" id="BCJ27015.1"/>
    </source>
</evidence>
<dbReference type="AlphaFoldDB" id="A0A810KWG8"/>
<dbReference type="InterPro" id="IPR011009">
    <property type="entry name" value="Kinase-like_dom_sf"/>
</dbReference>
<protein>
    <recommendedName>
        <fullName evidence="4">Streptomycin 6-kinase</fullName>
    </recommendedName>
</protein>
<dbReference type="GO" id="GO:0016773">
    <property type="term" value="F:phosphotransferase activity, alcohol group as acceptor"/>
    <property type="evidence" value="ECO:0007669"/>
    <property type="project" value="InterPro"/>
</dbReference>
<dbReference type="EMBL" id="AP023354">
    <property type="protein sequence ID" value="BCJ27015.1"/>
    <property type="molecule type" value="Genomic_DNA"/>
</dbReference>
<organism evidence="2 3">
    <name type="scientific">Actinocatenispora sera</name>
    <dbReference type="NCBI Taxonomy" id="390989"/>
    <lineage>
        <taxon>Bacteria</taxon>
        <taxon>Bacillati</taxon>
        <taxon>Actinomycetota</taxon>
        <taxon>Actinomycetes</taxon>
        <taxon>Micromonosporales</taxon>
        <taxon>Micromonosporaceae</taxon>
        <taxon>Actinocatenispora</taxon>
    </lineage>
</organism>
<feature type="region of interest" description="Disordered" evidence="1">
    <location>
        <begin position="147"/>
        <end position="171"/>
    </location>
</feature>
<name>A0A810KWG8_9ACTN</name>
<dbReference type="InterPro" id="IPR006748">
    <property type="entry name" value="NH2Glyco/OHUrea_AB-resist_kin"/>
</dbReference>
<dbReference type="GO" id="GO:0019748">
    <property type="term" value="P:secondary metabolic process"/>
    <property type="evidence" value="ECO:0007669"/>
    <property type="project" value="InterPro"/>
</dbReference>
<reference evidence="2" key="1">
    <citation type="submission" date="2020-08" db="EMBL/GenBank/DDBJ databases">
        <title>Whole genome shotgun sequence of Actinocatenispora sera NBRC 101916.</title>
        <authorList>
            <person name="Komaki H."/>
            <person name="Tamura T."/>
        </authorList>
    </citation>
    <scope>NUCLEOTIDE SEQUENCE</scope>
    <source>
        <strain evidence="2">NBRC 101916</strain>
    </source>
</reference>
<accession>A0A810KWG8</accession>
<sequence>MVEHELPAELAGSIGTDFGPRGRRWLDDLPALVDATCRRFGVRITGPVLPGGTCSYVVPVRRGERELVLKVPVLDDENFAECTALRCYAGDGAVRLYDVDLDSGALLLERADPGTALLTEYERGALTLDEVVGVATGLLRRLRRVPTGDLSHPAPRPGIDAPDGTPPAVAEPFPLVRDLALRWAGELPVAYRQLTEPATGGGPVTTAAPPGADQGSPSTAGGDDRAAAAGGRVAAGSMELPRALFEEATELCVALAEPDGPDVLVNRDAHTGNVLSGRGGSAWLLIDPKPVVGDAAFDAGHLLWDLLRYEPTPARAARLVDRIAAGLGVDRARVRGWALIRAVENLTWAVPAGEGAPYLAGATALAAS</sequence>
<evidence type="ECO:0000313" key="3">
    <source>
        <dbReference type="Proteomes" id="UP000680750"/>
    </source>
</evidence>
<proteinExistence type="predicted"/>
<evidence type="ECO:0008006" key="4">
    <source>
        <dbReference type="Google" id="ProtNLM"/>
    </source>
</evidence>
<dbReference type="KEGG" id="aser:Asera_11230"/>
<dbReference type="SUPFAM" id="SSF56112">
    <property type="entry name" value="Protein kinase-like (PK-like)"/>
    <property type="match status" value="1"/>
</dbReference>
<dbReference type="Pfam" id="PF04655">
    <property type="entry name" value="APH_6_hur"/>
    <property type="match status" value="2"/>
</dbReference>
<evidence type="ECO:0000256" key="1">
    <source>
        <dbReference type="SAM" id="MobiDB-lite"/>
    </source>
</evidence>
<dbReference type="Proteomes" id="UP000680750">
    <property type="component" value="Chromosome"/>
</dbReference>
<feature type="region of interest" description="Disordered" evidence="1">
    <location>
        <begin position="195"/>
        <end position="232"/>
    </location>
</feature>
<keyword evidence="3" id="KW-1185">Reference proteome</keyword>
<gene>
    <name evidence="2" type="ORF">Asera_11230</name>
</gene>